<keyword evidence="2" id="KW-0479">Metal-binding</keyword>
<organism evidence="8 9">
    <name type="scientific">Erythranthe guttata</name>
    <name type="common">Yellow monkey flower</name>
    <name type="synonym">Mimulus guttatus</name>
    <dbReference type="NCBI Taxonomy" id="4155"/>
    <lineage>
        <taxon>Eukaryota</taxon>
        <taxon>Viridiplantae</taxon>
        <taxon>Streptophyta</taxon>
        <taxon>Embryophyta</taxon>
        <taxon>Tracheophyta</taxon>
        <taxon>Spermatophyta</taxon>
        <taxon>Magnoliopsida</taxon>
        <taxon>eudicotyledons</taxon>
        <taxon>Gunneridae</taxon>
        <taxon>Pentapetalae</taxon>
        <taxon>asterids</taxon>
        <taxon>lamiids</taxon>
        <taxon>Lamiales</taxon>
        <taxon>Phrymaceae</taxon>
        <taxon>Erythranthe</taxon>
    </lineage>
</organism>
<accession>A0A022QGI7</accession>
<feature type="region of interest" description="Disordered" evidence="5">
    <location>
        <begin position="23"/>
        <end position="62"/>
    </location>
</feature>
<feature type="domain" description="Isopenicillin N synthase-like Fe(2+) 2OG dioxygenase" evidence="6">
    <location>
        <begin position="268"/>
        <end position="308"/>
    </location>
</feature>
<dbReference type="GO" id="GO:0016706">
    <property type="term" value="F:2-oxoglutarate-dependent dioxygenase activity"/>
    <property type="evidence" value="ECO:0007669"/>
    <property type="project" value="UniProtKB-ARBA"/>
</dbReference>
<dbReference type="PANTHER" id="PTHR10209">
    <property type="entry name" value="OXIDOREDUCTASE, 2OG-FE II OXYGENASE FAMILY PROTEIN"/>
    <property type="match status" value="1"/>
</dbReference>
<feature type="non-terminal residue" evidence="8">
    <location>
        <position position="309"/>
    </location>
</feature>
<keyword evidence="4" id="KW-0408">Iron</keyword>
<keyword evidence="9" id="KW-1185">Reference proteome</keyword>
<evidence type="ECO:0000313" key="8">
    <source>
        <dbReference type="EMBL" id="EYU25615.1"/>
    </source>
</evidence>
<dbReference type="PANTHER" id="PTHR10209:SF751">
    <property type="entry name" value="OS06G0255100 PROTEIN"/>
    <property type="match status" value="1"/>
</dbReference>
<feature type="compositionally biased region" description="Polar residues" evidence="5">
    <location>
        <begin position="102"/>
        <end position="114"/>
    </location>
</feature>
<dbReference type="Gene3D" id="2.60.120.330">
    <property type="entry name" value="B-lactam Antibiotic, Isopenicillin N Synthase, Chain"/>
    <property type="match status" value="1"/>
</dbReference>
<dbReference type="Proteomes" id="UP000030748">
    <property type="component" value="Unassembled WGS sequence"/>
</dbReference>
<keyword evidence="3" id="KW-0560">Oxidoreductase</keyword>
<dbReference type="eggNOG" id="KOG0143">
    <property type="taxonomic scope" value="Eukaryota"/>
</dbReference>
<dbReference type="GO" id="GO:0046872">
    <property type="term" value="F:metal ion binding"/>
    <property type="evidence" value="ECO:0007669"/>
    <property type="project" value="UniProtKB-KW"/>
</dbReference>
<evidence type="ECO:0008006" key="10">
    <source>
        <dbReference type="Google" id="ProtNLM"/>
    </source>
</evidence>
<evidence type="ECO:0000313" key="9">
    <source>
        <dbReference type="Proteomes" id="UP000030748"/>
    </source>
</evidence>
<dbReference type="Pfam" id="PF03171">
    <property type="entry name" value="2OG-FeII_Oxy"/>
    <property type="match status" value="1"/>
</dbReference>
<dbReference type="STRING" id="4155.A0A022QGI7"/>
<name>A0A022QGI7_ERYGU</name>
<reference evidence="8 9" key="1">
    <citation type="journal article" date="2013" name="Proc. Natl. Acad. Sci. U.S.A.">
        <title>Fine-scale variation in meiotic recombination in Mimulus inferred from population shotgun sequencing.</title>
        <authorList>
            <person name="Hellsten U."/>
            <person name="Wright K.M."/>
            <person name="Jenkins J."/>
            <person name="Shu S."/>
            <person name="Yuan Y."/>
            <person name="Wessler S.R."/>
            <person name="Schmutz J."/>
            <person name="Willis J.H."/>
            <person name="Rokhsar D.S."/>
        </authorList>
    </citation>
    <scope>NUCLEOTIDE SEQUENCE [LARGE SCALE GENOMIC DNA]</scope>
    <source>
        <strain evidence="9">cv. DUN x IM62</strain>
    </source>
</reference>
<evidence type="ECO:0000259" key="7">
    <source>
        <dbReference type="Pfam" id="PF14226"/>
    </source>
</evidence>
<dbReference type="AlphaFoldDB" id="A0A022QGI7"/>
<evidence type="ECO:0000256" key="2">
    <source>
        <dbReference type="ARBA" id="ARBA00022723"/>
    </source>
</evidence>
<dbReference type="SUPFAM" id="SSF51197">
    <property type="entry name" value="Clavaminate synthase-like"/>
    <property type="match status" value="1"/>
</dbReference>
<evidence type="ECO:0000259" key="6">
    <source>
        <dbReference type="Pfam" id="PF03171"/>
    </source>
</evidence>
<evidence type="ECO:0000256" key="1">
    <source>
        <dbReference type="ARBA" id="ARBA00008056"/>
    </source>
</evidence>
<dbReference type="InterPro" id="IPR044861">
    <property type="entry name" value="IPNS-like_FE2OG_OXY"/>
</dbReference>
<feature type="domain" description="Non-haem dioxygenase N-terminal" evidence="7">
    <location>
        <begin position="117"/>
        <end position="211"/>
    </location>
</feature>
<dbReference type="InterPro" id="IPR027443">
    <property type="entry name" value="IPNS-like_sf"/>
</dbReference>
<gene>
    <name evidence="8" type="ORF">MIMGU_mgv1a021136mg</name>
</gene>
<dbReference type="EMBL" id="KI631978">
    <property type="protein sequence ID" value="EYU25615.1"/>
    <property type="molecule type" value="Genomic_DNA"/>
</dbReference>
<protein>
    <recommendedName>
        <fullName evidence="10">Non-haem dioxygenase N-terminal domain-containing protein</fullName>
    </recommendedName>
</protein>
<evidence type="ECO:0000256" key="4">
    <source>
        <dbReference type="ARBA" id="ARBA00023004"/>
    </source>
</evidence>
<feature type="region of interest" description="Disordered" evidence="5">
    <location>
        <begin position="92"/>
        <end position="114"/>
    </location>
</feature>
<evidence type="ECO:0000256" key="5">
    <source>
        <dbReference type="SAM" id="MobiDB-lite"/>
    </source>
</evidence>
<dbReference type="Pfam" id="PF14226">
    <property type="entry name" value="DIOX_N"/>
    <property type="match status" value="1"/>
</dbReference>
<feature type="compositionally biased region" description="Polar residues" evidence="5">
    <location>
        <begin position="35"/>
        <end position="53"/>
    </location>
</feature>
<evidence type="ECO:0000256" key="3">
    <source>
        <dbReference type="ARBA" id="ARBA00023002"/>
    </source>
</evidence>
<dbReference type="InterPro" id="IPR026992">
    <property type="entry name" value="DIOX_N"/>
</dbReference>
<sequence>MDTISLNRHTPLYTIAKHSTFLSLPPPSNSHRRLSSPNNNQFRPKRIQMSTAADPTLQPDPTNYDRLRELKQFDDSKIGVKGLVDRGLPTIPRFFVHPPDPDTSTEPGSSTRTRTSIPVIDFSAPRSTLVKQIRDSASALGFFQIVNHGIPPETINRLLSSARSFNELPEEEKARFYSRDMSHGAAFSTNFDLYQSNAASWRDTLQLRLAPTPPDWDHVPENCKDAIVDWDKEVARFGEELMGLLCEGLLGSENAGLLKEMSCLDTRIMVAHYYPYCPQPELTKGLSSHTDPGVLTVLVQNVVPGLQVK</sequence>
<comment type="similarity">
    <text evidence="1">Belongs to the iron/ascorbate-dependent oxidoreductase family.</text>
</comment>
<proteinExistence type="inferred from homology"/>